<sequence>MNNGPLIVQSDKTLLLEVDHPDAVACRMAIAPFAELERSPEHVHTYRLTPLGLWNARAAGHDAESVVDALIKFSRYPVPHALLVDVADTMDRYGRLQLVNHPTHGLTLRATDRMVLIEVAKSKKLAGMLGAKIDDDTIVVHPSERGRLKQALLKLGWPAEDLAGYVDGEAHEIDLAQDGWHLRSYQTEAVQSFWAGGSGVVVLPCGAGKTLVGAAAMAEAKATTLILVTNTVAGRQWKRELIARTSLTEEEIGEYSGERKEIRPVTIATYQVLTTRRNGSFAHLDLFGARDWGLVIYDEVHLLPAPIFRFTADLQARRRLGLTATLVREDGREGDVFSLIGPKRYDAPWKDIEAQGWIAPAECIEVRVTLTDEERMAYATAETDERYRAAATARTKLPVVRALVDKHKGDQILVIGAYIDQLHQIGDYLDAPIVQGATTNKERERLFEAFRTGEIPTLVISKVGNFSIDLPEAAVAIQVSGTFGSRQEEAQRLGRVLRPKADGRQAHFYTVVSRDTIDTEYAAHRQRFLAEQGYAYTIVDADDVLA</sequence>
<keyword evidence="13" id="KW-1185">Reference proteome</keyword>
<dbReference type="RefSeq" id="WP_116067321.1">
    <property type="nucleotide sequence ID" value="NZ_BONB01000057.1"/>
</dbReference>
<gene>
    <name evidence="12" type="ORF">DFJ67_1648</name>
</gene>
<evidence type="ECO:0000256" key="7">
    <source>
        <dbReference type="ARBA" id="ARBA00034617"/>
    </source>
</evidence>
<dbReference type="PROSITE" id="PS51192">
    <property type="entry name" value="HELICASE_ATP_BIND_1"/>
    <property type="match status" value="1"/>
</dbReference>
<dbReference type="EC" id="5.6.2.4" evidence="8"/>
<dbReference type="InterPro" id="IPR027417">
    <property type="entry name" value="P-loop_NTPase"/>
</dbReference>
<evidence type="ECO:0000256" key="3">
    <source>
        <dbReference type="ARBA" id="ARBA00022801"/>
    </source>
</evidence>
<keyword evidence="2" id="KW-0547">Nucleotide-binding</keyword>
<evidence type="ECO:0000256" key="5">
    <source>
        <dbReference type="ARBA" id="ARBA00022840"/>
    </source>
</evidence>
<dbReference type="PRINTS" id="PR00851">
    <property type="entry name" value="XRODRMPGMNTB"/>
</dbReference>
<dbReference type="SMART" id="SM00490">
    <property type="entry name" value="HELICc"/>
    <property type="match status" value="1"/>
</dbReference>
<keyword evidence="4" id="KW-0347">Helicase</keyword>
<evidence type="ECO:0000256" key="8">
    <source>
        <dbReference type="ARBA" id="ARBA00034808"/>
    </source>
</evidence>
<dbReference type="AlphaFoldDB" id="A0A3D9ZFS5"/>
<name>A0A3D9ZFS5_9ACTN</name>
<comment type="catalytic activity">
    <reaction evidence="9">
        <text>ATP + H2O = ADP + phosphate + H(+)</text>
        <dbReference type="Rhea" id="RHEA:13065"/>
        <dbReference type="ChEBI" id="CHEBI:15377"/>
        <dbReference type="ChEBI" id="CHEBI:15378"/>
        <dbReference type="ChEBI" id="CHEBI:30616"/>
        <dbReference type="ChEBI" id="CHEBI:43474"/>
        <dbReference type="ChEBI" id="CHEBI:456216"/>
        <dbReference type="EC" id="5.6.2.4"/>
    </reaction>
</comment>
<keyword evidence="6" id="KW-0413">Isomerase</keyword>
<dbReference type="Pfam" id="PF16203">
    <property type="entry name" value="ERCC3_RAD25_C"/>
    <property type="match status" value="1"/>
</dbReference>
<comment type="catalytic activity">
    <reaction evidence="7">
        <text>Couples ATP hydrolysis with the unwinding of duplex DNA by translocating in the 3'-5' direction.</text>
        <dbReference type="EC" id="5.6.2.4"/>
    </reaction>
</comment>
<evidence type="ECO:0000256" key="6">
    <source>
        <dbReference type="ARBA" id="ARBA00023235"/>
    </source>
</evidence>
<dbReference type="OrthoDB" id="3713880at2"/>
<dbReference type="InterPro" id="IPR001650">
    <property type="entry name" value="Helicase_C-like"/>
</dbReference>
<evidence type="ECO:0000256" key="2">
    <source>
        <dbReference type="ARBA" id="ARBA00022741"/>
    </source>
</evidence>
<dbReference type="SMART" id="SM00487">
    <property type="entry name" value="DEXDc"/>
    <property type="match status" value="1"/>
</dbReference>
<dbReference type="InterPro" id="IPR032438">
    <property type="entry name" value="ERCC3_RAD25_C"/>
</dbReference>
<dbReference type="EMBL" id="QUMQ01000001">
    <property type="protein sequence ID" value="REF95689.1"/>
    <property type="molecule type" value="Genomic_DNA"/>
</dbReference>
<evidence type="ECO:0000256" key="1">
    <source>
        <dbReference type="ARBA" id="ARBA00006637"/>
    </source>
</evidence>
<evidence type="ECO:0000313" key="12">
    <source>
        <dbReference type="EMBL" id="REF95689.1"/>
    </source>
</evidence>
<dbReference type="GO" id="GO:0005524">
    <property type="term" value="F:ATP binding"/>
    <property type="evidence" value="ECO:0007669"/>
    <property type="project" value="UniProtKB-KW"/>
</dbReference>
<dbReference type="Pfam" id="PF13625">
    <property type="entry name" value="Helicase_C_3"/>
    <property type="match status" value="1"/>
</dbReference>
<dbReference type="InterPro" id="IPR050615">
    <property type="entry name" value="ATP-dep_DNA_Helicase"/>
</dbReference>
<feature type="domain" description="Helicase C-terminal" evidence="11">
    <location>
        <begin position="399"/>
        <end position="546"/>
    </location>
</feature>
<organism evidence="12 13">
    <name type="scientific">Asanoa ferruginea</name>
    <dbReference type="NCBI Taxonomy" id="53367"/>
    <lineage>
        <taxon>Bacteria</taxon>
        <taxon>Bacillati</taxon>
        <taxon>Actinomycetota</taxon>
        <taxon>Actinomycetes</taxon>
        <taxon>Micromonosporales</taxon>
        <taxon>Micromonosporaceae</taxon>
        <taxon>Asanoa</taxon>
    </lineage>
</organism>
<dbReference type="Pfam" id="PF04851">
    <property type="entry name" value="ResIII"/>
    <property type="match status" value="1"/>
</dbReference>
<evidence type="ECO:0000313" key="13">
    <source>
        <dbReference type="Proteomes" id="UP000256913"/>
    </source>
</evidence>
<comment type="similarity">
    <text evidence="1">Belongs to the helicase family. RAD25/XPB subfamily.</text>
</comment>
<dbReference type="PROSITE" id="PS51194">
    <property type="entry name" value="HELICASE_CTER"/>
    <property type="match status" value="1"/>
</dbReference>
<evidence type="ECO:0000256" key="9">
    <source>
        <dbReference type="ARBA" id="ARBA00048988"/>
    </source>
</evidence>
<dbReference type="NCBIfam" id="NF045503">
    <property type="entry name" value="repair_heli_XPB"/>
    <property type="match status" value="1"/>
</dbReference>
<dbReference type="GO" id="GO:0003677">
    <property type="term" value="F:DNA binding"/>
    <property type="evidence" value="ECO:0007669"/>
    <property type="project" value="InterPro"/>
</dbReference>
<evidence type="ECO:0000259" key="11">
    <source>
        <dbReference type="PROSITE" id="PS51194"/>
    </source>
</evidence>
<feature type="domain" description="Helicase ATP-binding" evidence="10">
    <location>
        <begin position="190"/>
        <end position="344"/>
    </location>
</feature>
<dbReference type="PANTHER" id="PTHR11274:SF0">
    <property type="entry name" value="GENERAL TRANSCRIPTION AND DNA REPAIR FACTOR IIH HELICASE SUBUNIT XPB"/>
    <property type="match status" value="1"/>
</dbReference>
<dbReference type="GO" id="GO:0043138">
    <property type="term" value="F:3'-5' DNA helicase activity"/>
    <property type="evidence" value="ECO:0007669"/>
    <property type="project" value="UniProtKB-EC"/>
</dbReference>
<protein>
    <recommendedName>
        <fullName evidence="8">DNA 3'-5' helicase</fullName>
        <ecNumber evidence="8">5.6.2.4</ecNumber>
    </recommendedName>
</protein>
<dbReference type="SUPFAM" id="SSF52540">
    <property type="entry name" value="P-loop containing nucleoside triphosphate hydrolases"/>
    <property type="match status" value="2"/>
</dbReference>
<proteinExistence type="inferred from homology"/>
<dbReference type="InterPro" id="IPR032830">
    <property type="entry name" value="XPB/Ssl2_N"/>
</dbReference>
<dbReference type="InterPro" id="IPR014001">
    <property type="entry name" value="Helicase_ATP-bd"/>
</dbReference>
<dbReference type="GO" id="GO:0016787">
    <property type="term" value="F:hydrolase activity"/>
    <property type="evidence" value="ECO:0007669"/>
    <property type="project" value="UniProtKB-KW"/>
</dbReference>
<dbReference type="Proteomes" id="UP000256913">
    <property type="component" value="Unassembled WGS sequence"/>
</dbReference>
<comment type="caution">
    <text evidence="12">The sequence shown here is derived from an EMBL/GenBank/DDBJ whole genome shotgun (WGS) entry which is preliminary data.</text>
</comment>
<reference evidence="12 13" key="1">
    <citation type="submission" date="2018-08" db="EMBL/GenBank/DDBJ databases">
        <title>Sequencing the genomes of 1000 actinobacteria strains.</title>
        <authorList>
            <person name="Klenk H.-P."/>
        </authorList>
    </citation>
    <scope>NUCLEOTIDE SEQUENCE [LARGE SCALE GENOMIC DNA]</scope>
    <source>
        <strain evidence="12 13">DSM 44099</strain>
    </source>
</reference>
<evidence type="ECO:0000256" key="4">
    <source>
        <dbReference type="ARBA" id="ARBA00022806"/>
    </source>
</evidence>
<dbReference type="PANTHER" id="PTHR11274">
    <property type="entry name" value="RAD25/XP-B DNA REPAIR HELICASE"/>
    <property type="match status" value="1"/>
</dbReference>
<evidence type="ECO:0000259" key="10">
    <source>
        <dbReference type="PROSITE" id="PS51192"/>
    </source>
</evidence>
<dbReference type="Gene3D" id="3.40.50.300">
    <property type="entry name" value="P-loop containing nucleotide triphosphate hydrolases"/>
    <property type="match status" value="2"/>
</dbReference>
<dbReference type="CDD" id="cd18789">
    <property type="entry name" value="SF2_C_XPB"/>
    <property type="match status" value="1"/>
</dbReference>
<accession>A0A3D9ZFS5</accession>
<keyword evidence="3" id="KW-0378">Hydrolase</keyword>
<dbReference type="InterPro" id="IPR006935">
    <property type="entry name" value="Helicase/UvrB_N"/>
</dbReference>
<keyword evidence="5" id="KW-0067">ATP-binding</keyword>